<dbReference type="GeneID" id="301140995"/>
<evidence type="ECO:0000313" key="2">
    <source>
        <dbReference type="Proteomes" id="UP001342826"/>
    </source>
</evidence>
<dbReference type="Proteomes" id="UP001342826">
    <property type="component" value="Unassembled WGS sequence"/>
</dbReference>
<proteinExistence type="predicted"/>
<organism evidence="1 2">
    <name type="scientific">Metabacillus fastidiosus</name>
    <dbReference type="NCBI Taxonomy" id="1458"/>
    <lineage>
        <taxon>Bacteria</taxon>
        <taxon>Bacillati</taxon>
        <taxon>Bacillota</taxon>
        <taxon>Bacilli</taxon>
        <taxon>Bacillales</taxon>
        <taxon>Bacillaceae</taxon>
        <taxon>Metabacillus</taxon>
    </lineage>
</organism>
<sequence>MNQMEKPNIQGLDQLDTAVLLQKMVVLNGMLHYGTAEEKLRARMEFKQLQPIMNRALNLAAMEQAKQELSVSEEEISNTKSSPLY</sequence>
<comment type="caution">
    <text evidence="1">The sequence shown here is derived from an EMBL/GenBank/DDBJ whole genome shotgun (WGS) entry which is preliminary data.</text>
</comment>
<accession>A0ABU6P5M2</accession>
<protein>
    <recommendedName>
        <fullName evidence="3">Spore coat protein</fullName>
    </recommendedName>
</protein>
<evidence type="ECO:0008006" key="3">
    <source>
        <dbReference type="Google" id="ProtNLM"/>
    </source>
</evidence>
<dbReference type="EMBL" id="JARTFS010000030">
    <property type="protein sequence ID" value="MED4404223.1"/>
    <property type="molecule type" value="Genomic_DNA"/>
</dbReference>
<evidence type="ECO:0000313" key="1">
    <source>
        <dbReference type="EMBL" id="MED4404223.1"/>
    </source>
</evidence>
<dbReference type="RefSeq" id="WP_066228965.1">
    <property type="nucleotide sequence ID" value="NZ_JARTFS010000030.1"/>
</dbReference>
<gene>
    <name evidence="1" type="ORF">P9271_23420</name>
</gene>
<name>A0ABU6P5M2_9BACI</name>
<reference evidence="1 2" key="1">
    <citation type="submission" date="2023-03" db="EMBL/GenBank/DDBJ databases">
        <title>Bacillus Genome Sequencing.</title>
        <authorList>
            <person name="Dunlap C."/>
        </authorList>
    </citation>
    <scope>NUCLEOTIDE SEQUENCE [LARGE SCALE GENOMIC DNA]</scope>
    <source>
        <strain evidence="1 2">NRS-1717</strain>
    </source>
</reference>
<keyword evidence="2" id="KW-1185">Reference proteome</keyword>